<evidence type="ECO:0000313" key="4">
    <source>
        <dbReference type="Ensembl" id="ENSPSTP00000015313.1"/>
    </source>
</evidence>
<feature type="repeat" description="WD" evidence="3">
    <location>
        <begin position="115"/>
        <end position="156"/>
    </location>
</feature>
<dbReference type="SUPFAM" id="SSF50998">
    <property type="entry name" value="Quinoprotein alcohol dehydrogenase-like"/>
    <property type="match status" value="1"/>
</dbReference>
<name>A0A8C9FG27_PAVCR</name>
<dbReference type="SMART" id="SM00320">
    <property type="entry name" value="WD40"/>
    <property type="match status" value="4"/>
</dbReference>
<dbReference type="Gene3D" id="2.130.10.10">
    <property type="entry name" value="YVTN repeat-like/Quinoprotein amine dehydrogenase"/>
    <property type="match status" value="2"/>
</dbReference>
<evidence type="ECO:0000256" key="1">
    <source>
        <dbReference type="ARBA" id="ARBA00022574"/>
    </source>
</evidence>
<dbReference type="PROSITE" id="PS50082">
    <property type="entry name" value="WD_REPEATS_2"/>
    <property type="match status" value="4"/>
</dbReference>
<feature type="repeat" description="WD" evidence="3">
    <location>
        <begin position="6"/>
        <end position="28"/>
    </location>
</feature>
<dbReference type="InterPro" id="IPR019775">
    <property type="entry name" value="WD40_repeat_CS"/>
</dbReference>
<dbReference type="Proteomes" id="UP000694428">
    <property type="component" value="Unplaced"/>
</dbReference>
<evidence type="ECO:0000313" key="5">
    <source>
        <dbReference type="Proteomes" id="UP000694428"/>
    </source>
</evidence>
<accession>A0A8C9FG27</accession>
<dbReference type="AlphaFoldDB" id="A0A8C9FG27"/>
<keyword evidence="2" id="KW-0677">Repeat</keyword>
<feature type="repeat" description="WD" evidence="3">
    <location>
        <begin position="72"/>
        <end position="105"/>
    </location>
</feature>
<dbReference type="PANTHER" id="PTHR45048:SF1">
    <property type="entry name" value="WD REPEAT-CONTAINING PROTEIN 88"/>
    <property type="match status" value="1"/>
</dbReference>
<evidence type="ECO:0000256" key="2">
    <source>
        <dbReference type="ARBA" id="ARBA00022737"/>
    </source>
</evidence>
<dbReference type="CDD" id="cd00200">
    <property type="entry name" value="WD40"/>
    <property type="match status" value="1"/>
</dbReference>
<keyword evidence="1 3" id="KW-0853">WD repeat</keyword>
<organism evidence="4 5">
    <name type="scientific">Pavo cristatus</name>
    <name type="common">Indian peafowl</name>
    <name type="synonym">Blue peafowl</name>
    <dbReference type="NCBI Taxonomy" id="9049"/>
    <lineage>
        <taxon>Eukaryota</taxon>
        <taxon>Metazoa</taxon>
        <taxon>Chordata</taxon>
        <taxon>Craniata</taxon>
        <taxon>Vertebrata</taxon>
        <taxon>Euteleostomi</taxon>
        <taxon>Archelosauria</taxon>
        <taxon>Archosauria</taxon>
        <taxon>Dinosauria</taxon>
        <taxon>Saurischia</taxon>
        <taxon>Theropoda</taxon>
        <taxon>Coelurosauria</taxon>
        <taxon>Aves</taxon>
        <taxon>Neognathae</taxon>
        <taxon>Galloanserae</taxon>
        <taxon>Galliformes</taxon>
        <taxon>Phasianidae</taxon>
        <taxon>Phasianinae</taxon>
        <taxon>Pavo</taxon>
    </lineage>
</organism>
<dbReference type="InterPro" id="IPR015943">
    <property type="entry name" value="WD40/YVTN_repeat-like_dom_sf"/>
</dbReference>
<dbReference type="PRINTS" id="PR00320">
    <property type="entry name" value="GPROTEINBRPT"/>
</dbReference>
<dbReference type="InterPro" id="IPR020472">
    <property type="entry name" value="WD40_PAC1"/>
</dbReference>
<dbReference type="PROSITE" id="PS50294">
    <property type="entry name" value="WD_REPEATS_REGION"/>
    <property type="match status" value="3"/>
</dbReference>
<reference evidence="4" key="2">
    <citation type="submission" date="2025-09" db="UniProtKB">
        <authorList>
            <consortium name="Ensembl"/>
        </authorList>
    </citation>
    <scope>IDENTIFICATION</scope>
</reference>
<sequence>MVIFRVVTSSYDNTVKTWDMETGKVLWTIEHEGIITSCNISCDGKYVVSGSDKGNAISVFDAVSATEVACVQGHHRSTITRCCFDPDKQRVTSVSYDKTIKLWDMVARSTSIAIKEGHSNAISDCCFTSDGRYLCTASWDKSLKIWDIKTGEFRSRGPVTLNQGHEGSVSSCRFSQDASLVVSGGYDNAVAIWETDAGYKKLSLKVLRFYLVSSLMRRCKVCAPLKALYLLLSNILAQIQAGIHAEFV</sequence>
<protein>
    <submittedName>
        <fullName evidence="4">WD repeat domain 88</fullName>
    </submittedName>
</protein>
<dbReference type="PROSITE" id="PS00678">
    <property type="entry name" value="WD_REPEATS_1"/>
    <property type="match status" value="3"/>
</dbReference>
<reference evidence="4" key="1">
    <citation type="submission" date="2025-08" db="UniProtKB">
        <authorList>
            <consortium name="Ensembl"/>
        </authorList>
    </citation>
    <scope>IDENTIFICATION</scope>
</reference>
<keyword evidence="5" id="KW-1185">Reference proteome</keyword>
<dbReference type="Ensembl" id="ENSPSTT00000016067.1">
    <property type="protein sequence ID" value="ENSPSTP00000015313.1"/>
    <property type="gene ID" value="ENSPSTG00000010865.1"/>
</dbReference>
<dbReference type="InterPro" id="IPR011047">
    <property type="entry name" value="Quinoprotein_ADH-like_sf"/>
</dbReference>
<evidence type="ECO:0000256" key="3">
    <source>
        <dbReference type="PROSITE-ProRule" id="PRU00221"/>
    </source>
</evidence>
<proteinExistence type="predicted"/>
<dbReference type="Pfam" id="PF00400">
    <property type="entry name" value="WD40"/>
    <property type="match status" value="4"/>
</dbReference>
<dbReference type="PANTHER" id="PTHR45048">
    <property type="match status" value="1"/>
</dbReference>
<dbReference type="InterPro" id="IPR001680">
    <property type="entry name" value="WD40_rpt"/>
</dbReference>
<feature type="repeat" description="WD" evidence="3">
    <location>
        <begin position="162"/>
        <end position="203"/>
    </location>
</feature>